<proteinExistence type="predicted"/>
<dbReference type="InterPro" id="IPR050624">
    <property type="entry name" value="HTH-type_Tx_Regulator"/>
</dbReference>
<dbReference type="AlphaFoldDB" id="A0A256SQ81"/>
<dbReference type="InterPro" id="IPR009057">
    <property type="entry name" value="Homeodomain-like_sf"/>
</dbReference>
<evidence type="ECO:0000313" key="3">
    <source>
        <dbReference type="Proteomes" id="UP000215747"/>
    </source>
</evidence>
<organism evidence="2 3">
    <name type="scientific">Limosilactobacillus reuteri</name>
    <name type="common">Lactobacillus reuteri</name>
    <dbReference type="NCBI Taxonomy" id="1598"/>
    <lineage>
        <taxon>Bacteria</taxon>
        <taxon>Bacillati</taxon>
        <taxon>Bacillota</taxon>
        <taxon>Bacilli</taxon>
        <taxon>Lactobacillales</taxon>
        <taxon>Lactobacillaceae</taxon>
        <taxon>Limosilactobacillus</taxon>
    </lineage>
</organism>
<dbReference type="SUPFAM" id="SSF46689">
    <property type="entry name" value="Homeodomain-like"/>
    <property type="match status" value="1"/>
</dbReference>
<comment type="caution">
    <text evidence="2">The sequence shown here is derived from an EMBL/GenBank/DDBJ whole genome shotgun (WGS) entry which is preliminary data.</text>
</comment>
<dbReference type="Pfam" id="PF00440">
    <property type="entry name" value="TetR_N"/>
    <property type="match status" value="1"/>
</dbReference>
<dbReference type="PANTHER" id="PTHR43479">
    <property type="entry name" value="ACREF/ENVCD OPERON REPRESSOR-RELATED"/>
    <property type="match status" value="1"/>
</dbReference>
<dbReference type="PANTHER" id="PTHR43479:SF11">
    <property type="entry name" value="ACREF_ENVCD OPERON REPRESSOR-RELATED"/>
    <property type="match status" value="1"/>
</dbReference>
<evidence type="ECO:0000313" key="2">
    <source>
        <dbReference type="EMBL" id="OYS68513.1"/>
    </source>
</evidence>
<dbReference type="PROSITE" id="PS50977">
    <property type="entry name" value="HTH_TETR_2"/>
    <property type="match status" value="1"/>
</dbReference>
<protein>
    <submittedName>
        <fullName evidence="2">TetR family transcriptional regulator</fullName>
    </submittedName>
</protein>
<dbReference type="RefSeq" id="WP_094509438.1">
    <property type="nucleotide sequence ID" value="NZ_JANKBC010000025.1"/>
</dbReference>
<evidence type="ECO:0000256" key="1">
    <source>
        <dbReference type="ARBA" id="ARBA00023125"/>
    </source>
</evidence>
<keyword evidence="1" id="KW-0238">DNA-binding</keyword>
<reference evidence="3" key="1">
    <citation type="submission" date="2017-05" db="EMBL/GenBank/DDBJ databases">
        <authorList>
            <person name="Lin X.B."/>
            <person name="Stothard P."/>
            <person name="Tasseva G."/>
            <person name="Walter J."/>
        </authorList>
    </citation>
    <scope>NUCLEOTIDE SEQUENCE [LARGE SCALE GENOMIC DNA]</scope>
    <source>
        <strain evidence="3">114h</strain>
    </source>
</reference>
<gene>
    <name evidence="2" type="ORF">CBF96_07325</name>
</gene>
<accession>A0A256SQ81</accession>
<dbReference type="Gene3D" id="1.10.357.10">
    <property type="entry name" value="Tetracycline Repressor, domain 2"/>
    <property type="match status" value="1"/>
</dbReference>
<sequence>MKITGYEDLRVQRTINSIYQSFEELVCEKDYAKITVTELAKRAQINKKTFYRYYETLDDLLAELQARYAEGYLKEIEDYQYPQDLEKSVAAFFEYSAKQGEAFDRITTSTNYTGIRQQMVNQVMSKTWGQSSAFNRLNDWEKKVLLEFIQQTGLTIYQEWIREGRQQPLDNLISEAQTLMRGGVDNYLKSK</sequence>
<dbReference type="GO" id="GO:0003677">
    <property type="term" value="F:DNA binding"/>
    <property type="evidence" value="ECO:0007669"/>
    <property type="project" value="UniProtKB-UniRule"/>
</dbReference>
<dbReference type="Proteomes" id="UP000215747">
    <property type="component" value="Unassembled WGS sequence"/>
</dbReference>
<dbReference type="InterPro" id="IPR001647">
    <property type="entry name" value="HTH_TetR"/>
</dbReference>
<reference evidence="2 3" key="2">
    <citation type="submission" date="2017-09" db="EMBL/GenBank/DDBJ databases">
        <title>Tripartite evolution among Lactobacillus johnsonii, Lactobacillus taiwanensis, Lactobacillus reuteri and their rodent host.</title>
        <authorList>
            <person name="Wang T."/>
            <person name="Knowles S."/>
            <person name="Cheng C."/>
        </authorList>
    </citation>
    <scope>NUCLEOTIDE SEQUENCE [LARGE SCALE GENOMIC DNA]</scope>
    <source>
        <strain evidence="2 3">114h</strain>
    </source>
</reference>
<dbReference type="EMBL" id="NGPL01000043">
    <property type="protein sequence ID" value="OYS68513.1"/>
    <property type="molecule type" value="Genomic_DNA"/>
</dbReference>
<name>A0A256SQ81_LIMRT</name>